<dbReference type="EMBL" id="JADPRT010000017">
    <property type="protein sequence ID" value="MBF9072602.1"/>
    <property type="molecule type" value="Genomic_DNA"/>
</dbReference>
<feature type="transmembrane region" description="Helical" evidence="1">
    <location>
        <begin position="190"/>
        <end position="213"/>
    </location>
</feature>
<feature type="transmembrane region" description="Helical" evidence="1">
    <location>
        <begin position="108"/>
        <end position="126"/>
    </location>
</feature>
<protein>
    <recommendedName>
        <fullName evidence="2">DUF6545 domain-containing protein</fullName>
    </recommendedName>
</protein>
<keyword evidence="4" id="KW-1185">Reference proteome</keyword>
<dbReference type="AlphaFoldDB" id="A0A931FF87"/>
<evidence type="ECO:0000313" key="4">
    <source>
        <dbReference type="Proteomes" id="UP000657385"/>
    </source>
</evidence>
<dbReference type="NCBIfam" id="NF042915">
    <property type="entry name" value="MAB_1171c_fam"/>
    <property type="match status" value="1"/>
</dbReference>
<feature type="transmembrane region" description="Helical" evidence="1">
    <location>
        <begin position="6"/>
        <end position="26"/>
    </location>
</feature>
<feature type="domain" description="DUF6545" evidence="2">
    <location>
        <begin position="249"/>
        <end position="381"/>
    </location>
</feature>
<evidence type="ECO:0000259" key="2">
    <source>
        <dbReference type="Pfam" id="PF20182"/>
    </source>
</evidence>
<dbReference type="InterPro" id="IPR046675">
    <property type="entry name" value="DUF6545"/>
</dbReference>
<comment type="caution">
    <text evidence="3">The sequence shown here is derived from an EMBL/GenBank/DDBJ whole genome shotgun (WGS) entry which is preliminary data.</text>
</comment>
<feature type="transmembrane region" description="Helical" evidence="1">
    <location>
        <begin position="225"/>
        <end position="248"/>
    </location>
</feature>
<feature type="transmembrane region" description="Helical" evidence="1">
    <location>
        <begin position="146"/>
        <end position="169"/>
    </location>
</feature>
<feature type="transmembrane region" description="Helical" evidence="1">
    <location>
        <begin position="33"/>
        <end position="58"/>
    </location>
</feature>
<keyword evidence="1" id="KW-0472">Membrane</keyword>
<reference evidence="3" key="1">
    <citation type="submission" date="2020-11" db="EMBL/GenBank/DDBJ databases">
        <title>Isolation and identification of active actinomycetes.</title>
        <authorList>
            <person name="Yu B."/>
        </authorList>
    </citation>
    <scope>NUCLEOTIDE SEQUENCE</scope>
    <source>
        <strain evidence="3">NEAU-YB345</strain>
    </source>
</reference>
<name>A0A931FF87_9ACTN</name>
<proteinExistence type="predicted"/>
<keyword evidence="1" id="KW-0812">Transmembrane</keyword>
<organism evidence="3 4">
    <name type="scientific">Streptacidiphilus fuscans</name>
    <dbReference type="NCBI Taxonomy" id="2789292"/>
    <lineage>
        <taxon>Bacteria</taxon>
        <taxon>Bacillati</taxon>
        <taxon>Actinomycetota</taxon>
        <taxon>Actinomycetes</taxon>
        <taxon>Kitasatosporales</taxon>
        <taxon>Streptomycetaceae</taxon>
        <taxon>Streptacidiphilus</taxon>
    </lineage>
</organism>
<feature type="transmembrane region" description="Helical" evidence="1">
    <location>
        <begin position="64"/>
        <end position="87"/>
    </location>
</feature>
<dbReference type="Pfam" id="PF20182">
    <property type="entry name" value="DUF6545"/>
    <property type="match status" value="1"/>
</dbReference>
<sequence>MRDVLYLAIACVGWAICLTKTGGWLRDRGNADLGLVAVMSGAIASVMMWSSPALYIWLDQRLRVPNLGIAVIYSSVIVFVAGAQALLRNWTARGDDAARLRARRRTRINVVTLTVLWAVALVGFAVGRPDAVEHPKDFSTVYTGRAGVMVFLLVYIALFGWCMTSLGLLCRRYAAPLRTKRPWTARGLGLVTLGSYAILLYCLAKLATLIGSWAGANMDVLGDSVAPLCASVGALLVVAGFAVPSAGARWSARRRVRQLTPLWRTAVAAAPDVEMEDRARYVRVSAELKATRQMTEIRDAQLMLRAYVDRDLIEAALQLAQGDGLDADETAALVEAAALQRGLANRSAGRPAAEPAVTIVTVGQGDLAREHAHLVRVAQALDGERADRVLAAAPTRQAG</sequence>
<evidence type="ECO:0000256" key="1">
    <source>
        <dbReference type="SAM" id="Phobius"/>
    </source>
</evidence>
<keyword evidence="1" id="KW-1133">Transmembrane helix</keyword>
<dbReference type="InterPro" id="IPR050039">
    <property type="entry name" value="MAB_1171c-like"/>
</dbReference>
<dbReference type="RefSeq" id="WP_196197770.1">
    <property type="nucleotide sequence ID" value="NZ_JADPRT010000017.1"/>
</dbReference>
<gene>
    <name evidence="3" type="ORF">I2501_31750</name>
</gene>
<accession>A0A931FF87</accession>
<dbReference type="Proteomes" id="UP000657385">
    <property type="component" value="Unassembled WGS sequence"/>
</dbReference>
<evidence type="ECO:0000313" key="3">
    <source>
        <dbReference type="EMBL" id="MBF9072602.1"/>
    </source>
</evidence>